<dbReference type="GO" id="GO:0005886">
    <property type="term" value="C:plasma membrane"/>
    <property type="evidence" value="ECO:0007669"/>
    <property type="project" value="UniProtKB-SubCell"/>
</dbReference>
<keyword evidence="15" id="KW-0966">Cell projection</keyword>
<keyword evidence="10 13" id="KW-0472">Membrane</keyword>
<evidence type="ECO:0000256" key="8">
    <source>
        <dbReference type="ARBA" id="ARBA00022927"/>
    </source>
</evidence>
<reference evidence="15" key="1">
    <citation type="submission" date="2020-10" db="EMBL/GenBank/DDBJ databases">
        <title>Connecting structure to function with the recovery of over 1000 high-quality activated sludge metagenome-assembled genomes encoding full-length rRNA genes using long-read sequencing.</title>
        <authorList>
            <person name="Singleton C.M."/>
            <person name="Petriglieri F."/>
            <person name="Kristensen J.M."/>
            <person name="Kirkegaard R.H."/>
            <person name="Michaelsen T.Y."/>
            <person name="Andersen M.H."/>
            <person name="Karst S.M."/>
            <person name="Dueholm M.S."/>
            <person name="Nielsen P.H."/>
            <person name="Albertsen M."/>
        </authorList>
    </citation>
    <scope>NUCLEOTIDE SEQUENCE</scope>
    <source>
        <strain evidence="15">Hirt_18-Q3-R61-65_BATAC.395</strain>
    </source>
</reference>
<dbReference type="SUPFAM" id="SSF160544">
    <property type="entry name" value="EscU C-terminal domain-like"/>
    <property type="match status" value="1"/>
</dbReference>
<evidence type="ECO:0000256" key="3">
    <source>
        <dbReference type="ARBA" id="ARBA00021622"/>
    </source>
</evidence>
<dbReference type="NCBIfam" id="TIGR00328">
    <property type="entry name" value="flhB"/>
    <property type="match status" value="1"/>
</dbReference>
<evidence type="ECO:0000256" key="10">
    <source>
        <dbReference type="ARBA" id="ARBA00023136"/>
    </source>
</evidence>
<gene>
    <name evidence="13 15" type="primary">flhB</name>
    <name evidence="15" type="ORF">IPL58_02450</name>
</gene>
<evidence type="ECO:0000256" key="7">
    <source>
        <dbReference type="ARBA" id="ARBA00022795"/>
    </source>
</evidence>
<dbReference type="PANTHER" id="PTHR30531">
    <property type="entry name" value="FLAGELLAR BIOSYNTHETIC PROTEIN FLHB"/>
    <property type="match status" value="1"/>
</dbReference>
<comment type="subcellular location">
    <subcellularLocation>
        <location evidence="1">Cell membrane</location>
        <topology evidence="1">Multi-pass membrane protein</topology>
    </subcellularLocation>
</comment>
<name>A0A9D7K1Q1_9PROT</name>
<dbReference type="Pfam" id="PF01312">
    <property type="entry name" value="Bac_export_2"/>
    <property type="match status" value="1"/>
</dbReference>
<dbReference type="InterPro" id="IPR006135">
    <property type="entry name" value="T3SS_substrate_exporter"/>
</dbReference>
<organism evidence="15 16">
    <name type="scientific">Candidatus Proximibacter danicus</name>
    <dbReference type="NCBI Taxonomy" id="2954365"/>
    <lineage>
        <taxon>Bacteria</taxon>
        <taxon>Pseudomonadati</taxon>
        <taxon>Pseudomonadota</taxon>
        <taxon>Betaproteobacteria</taxon>
        <taxon>Candidatus Proximibacter</taxon>
    </lineage>
</organism>
<keyword evidence="8 13" id="KW-0653">Protein transport</keyword>
<sequence length="379" mass="41937">MAEDSDLERTEPASARRLEQAREEGQVPRSRELGAFLILLAAAGSIWMMGGWLVQRVMAMFRRGLMLDEKLVREPDQMLVRFADLSTDALLTFSPFLLALMIAALATPFLLNAFNFSPKALMPKLDRMDPIKGLQRLFSWTGVVELVKAVAKTAVVGGVAAGVIWSERYDLMALLAQPAEVALSSAGHLLSYSFLAMVAAMVLIVVIDVPFQLWHYHHKLKMTREELKQEGKEMEGDPQVKGRIRMLQREAARRRMMAAVPQADVIVTNPTHFAVALAYKSGMGAPRVLAKGTGEIARRIREIGAEHGVPLLEAPPLARALHRHVEIDQEIPGTLYAAVAEALAWVYQLSSWRQTGGQYPVPPRELQVPPELVPEVVNG</sequence>
<evidence type="ECO:0000256" key="11">
    <source>
        <dbReference type="ARBA" id="ARBA00023225"/>
    </source>
</evidence>
<keyword evidence="6 13" id="KW-0812">Transmembrane</keyword>
<dbReference type="Gene3D" id="6.10.250.2080">
    <property type="match status" value="1"/>
</dbReference>
<feature type="transmembrane region" description="Helical" evidence="13">
    <location>
        <begin position="96"/>
        <end position="116"/>
    </location>
</feature>
<dbReference type="PANTHER" id="PTHR30531:SF12">
    <property type="entry name" value="FLAGELLAR BIOSYNTHETIC PROTEIN FLHB"/>
    <property type="match status" value="1"/>
</dbReference>
<keyword evidence="11 13" id="KW-1006">Bacterial flagellum protein export</keyword>
<evidence type="ECO:0000256" key="2">
    <source>
        <dbReference type="ARBA" id="ARBA00010690"/>
    </source>
</evidence>
<dbReference type="InterPro" id="IPR006136">
    <property type="entry name" value="FlhB"/>
</dbReference>
<dbReference type="InterPro" id="IPR029025">
    <property type="entry name" value="T3SS_substrate_exporter_C"/>
</dbReference>
<comment type="similarity">
    <text evidence="2 13">Belongs to the type III secretion exporter family.</text>
</comment>
<feature type="compositionally biased region" description="Basic and acidic residues" evidence="14">
    <location>
        <begin position="7"/>
        <end position="24"/>
    </location>
</feature>
<evidence type="ECO:0000256" key="13">
    <source>
        <dbReference type="RuleBase" id="RU364091"/>
    </source>
</evidence>
<feature type="transmembrane region" description="Helical" evidence="13">
    <location>
        <begin position="192"/>
        <end position="214"/>
    </location>
</feature>
<comment type="caution">
    <text evidence="15">The sequence shown here is derived from an EMBL/GenBank/DDBJ whole genome shotgun (WGS) entry which is preliminary data.</text>
</comment>
<dbReference type="FunFam" id="3.40.1690.10:FF:000001">
    <property type="entry name" value="Flagellar biosynthetic protein FlhB"/>
    <property type="match status" value="1"/>
</dbReference>
<dbReference type="Proteomes" id="UP000886689">
    <property type="component" value="Unassembled WGS sequence"/>
</dbReference>
<dbReference type="GO" id="GO:0009306">
    <property type="term" value="P:protein secretion"/>
    <property type="evidence" value="ECO:0007669"/>
    <property type="project" value="InterPro"/>
</dbReference>
<keyword evidence="4 13" id="KW-0813">Transport</keyword>
<protein>
    <recommendedName>
        <fullName evidence="3 13">Flagellar biosynthetic protein FlhB</fullName>
    </recommendedName>
</protein>
<comment type="caution">
    <text evidence="13">Lacks conserved residue(s) required for the propagation of feature annotation.</text>
</comment>
<evidence type="ECO:0000256" key="1">
    <source>
        <dbReference type="ARBA" id="ARBA00004651"/>
    </source>
</evidence>
<dbReference type="EMBL" id="JADJUC010000002">
    <property type="protein sequence ID" value="MBK8523067.1"/>
    <property type="molecule type" value="Genomic_DNA"/>
</dbReference>
<keyword evidence="15" id="KW-0969">Cilium</keyword>
<evidence type="ECO:0000256" key="4">
    <source>
        <dbReference type="ARBA" id="ARBA00022448"/>
    </source>
</evidence>
<evidence type="ECO:0000256" key="6">
    <source>
        <dbReference type="ARBA" id="ARBA00022692"/>
    </source>
</evidence>
<accession>A0A9D7K1Q1</accession>
<evidence type="ECO:0000256" key="12">
    <source>
        <dbReference type="ARBA" id="ARBA00025078"/>
    </source>
</evidence>
<keyword evidence="5 13" id="KW-1003">Cell membrane</keyword>
<feature type="transmembrane region" description="Helical" evidence="13">
    <location>
        <begin position="33"/>
        <end position="54"/>
    </location>
</feature>
<proteinExistence type="inferred from homology"/>
<dbReference type="PRINTS" id="PR00950">
    <property type="entry name" value="TYPE3IMSPROT"/>
</dbReference>
<keyword evidence="9 13" id="KW-1133">Transmembrane helix</keyword>
<evidence type="ECO:0000256" key="14">
    <source>
        <dbReference type="SAM" id="MobiDB-lite"/>
    </source>
</evidence>
<comment type="function">
    <text evidence="12 13">Required for formation of the rod structure in the basal body of the flagellar apparatus. Together with FliI and FliH, may constitute the export apparatus of flagellin.</text>
</comment>
<evidence type="ECO:0000313" key="16">
    <source>
        <dbReference type="Proteomes" id="UP000886689"/>
    </source>
</evidence>
<keyword evidence="7 13" id="KW-1005">Bacterial flagellum biogenesis</keyword>
<evidence type="ECO:0000256" key="5">
    <source>
        <dbReference type="ARBA" id="ARBA00022475"/>
    </source>
</evidence>
<dbReference type="Gene3D" id="3.40.1690.10">
    <property type="entry name" value="secretion proteins EscU"/>
    <property type="match status" value="1"/>
</dbReference>
<feature type="region of interest" description="Disordered" evidence="14">
    <location>
        <begin position="1"/>
        <end position="24"/>
    </location>
</feature>
<keyword evidence="15" id="KW-0282">Flagellum</keyword>
<dbReference type="AlphaFoldDB" id="A0A9D7K1Q1"/>
<evidence type="ECO:0000313" key="15">
    <source>
        <dbReference type="EMBL" id="MBK8523067.1"/>
    </source>
</evidence>
<dbReference type="GO" id="GO:0044780">
    <property type="term" value="P:bacterial-type flagellum assembly"/>
    <property type="evidence" value="ECO:0007669"/>
    <property type="project" value="InterPro"/>
</dbReference>
<evidence type="ECO:0000256" key="9">
    <source>
        <dbReference type="ARBA" id="ARBA00022989"/>
    </source>
</evidence>